<evidence type="ECO:0000313" key="3">
    <source>
        <dbReference type="Proteomes" id="UP001150879"/>
    </source>
</evidence>
<feature type="region of interest" description="Disordered" evidence="1">
    <location>
        <begin position="23"/>
        <end position="71"/>
    </location>
</feature>
<proteinExistence type="predicted"/>
<evidence type="ECO:0000313" key="2">
    <source>
        <dbReference type="EMBL" id="KAJ5188112.1"/>
    </source>
</evidence>
<sequence>MLFGSESVADRDIGGSVLHLPVPCPIGSSTDRTAGANRRPTKLTEPTNQQRGSVFGMTHGSYPNRKKRVGS</sequence>
<accession>A0A9W9J1V4</accession>
<dbReference type="EMBL" id="JAPQKP010000005">
    <property type="protein sequence ID" value="KAJ5188112.1"/>
    <property type="molecule type" value="Genomic_DNA"/>
</dbReference>
<name>A0A9W9J1V4_9EURO</name>
<comment type="caution">
    <text evidence="2">The sequence shown here is derived from an EMBL/GenBank/DDBJ whole genome shotgun (WGS) entry which is preliminary data.</text>
</comment>
<organism evidence="2 3">
    <name type="scientific">Penicillium cf. griseofulvum</name>
    <dbReference type="NCBI Taxonomy" id="2972120"/>
    <lineage>
        <taxon>Eukaryota</taxon>
        <taxon>Fungi</taxon>
        <taxon>Dikarya</taxon>
        <taxon>Ascomycota</taxon>
        <taxon>Pezizomycotina</taxon>
        <taxon>Eurotiomycetes</taxon>
        <taxon>Eurotiomycetidae</taxon>
        <taxon>Eurotiales</taxon>
        <taxon>Aspergillaceae</taxon>
        <taxon>Penicillium</taxon>
    </lineage>
</organism>
<evidence type="ECO:0000256" key="1">
    <source>
        <dbReference type="SAM" id="MobiDB-lite"/>
    </source>
</evidence>
<reference evidence="2" key="1">
    <citation type="submission" date="2022-11" db="EMBL/GenBank/DDBJ databases">
        <authorList>
            <person name="Petersen C."/>
        </authorList>
    </citation>
    <scope>NUCLEOTIDE SEQUENCE</scope>
    <source>
        <strain evidence="2">IBT 16849</strain>
    </source>
</reference>
<reference evidence="2" key="2">
    <citation type="journal article" date="2023" name="IMA Fungus">
        <title>Comparative genomic study of the Penicillium genus elucidates a diverse pangenome and 15 lateral gene transfer events.</title>
        <authorList>
            <person name="Petersen C."/>
            <person name="Sorensen T."/>
            <person name="Nielsen M.R."/>
            <person name="Sondergaard T.E."/>
            <person name="Sorensen J.L."/>
            <person name="Fitzpatrick D.A."/>
            <person name="Frisvad J.C."/>
            <person name="Nielsen K.L."/>
        </authorList>
    </citation>
    <scope>NUCLEOTIDE SEQUENCE</scope>
    <source>
        <strain evidence="2">IBT 16849</strain>
    </source>
</reference>
<protein>
    <submittedName>
        <fullName evidence="2">Uncharacterized protein</fullName>
    </submittedName>
</protein>
<dbReference type="AlphaFoldDB" id="A0A9W9J1V4"/>
<dbReference type="Proteomes" id="UP001150879">
    <property type="component" value="Unassembled WGS sequence"/>
</dbReference>
<keyword evidence="3" id="KW-1185">Reference proteome</keyword>
<gene>
    <name evidence="2" type="ORF">N7472_007126</name>
</gene>